<name>A0A8B2P002_9HYPH</name>
<protein>
    <submittedName>
        <fullName evidence="2">Transglutaminase</fullName>
    </submittedName>
</protein>
<evidence type="ECO:0000313" key="2">
    <source>
        <dbReference type="EMBL" id="RAI03466.1"/>
    </source>
</evidence>
<keyword evidence="3" id="KW-1185">Reference proteome</keyword>
<evidence type="ECO:0000259" key="1">
    <source>
        <dbReference type="SMART" id="SM00460"/>
    </source>
</evidence>
<dbReference type="Gene3D" id="2.60.40.2250">
    <property type="match status" value="1"/>
</dbReference>
<dbReference type="SMART" id="SM00460">
    <property type="entry name" value="TGc"/>
    <property type="match status" value="1"/>
</dbReference>
<dbReference type="OrthoDB" id="5438043at2"/>
<dbReference type="PANTHER" id="PTHR33490:SF12">
    <property type="entry name" value="BLL5557 PROTEIN"/>
    <property type="match status" value="1"/>
</dbReference>
<dbReference type="InterPro" id="IPR038765">
    <property type="entry name" value="Papain-like_cys_pep_sf"/>
</dbReference>
<organism evidence="2 3">
    <name type="scientific">Acuticoccus sediminis</name>
    <dbReference type="NCBI Taxonomy" id="2184697"/>
    <lineage>
        <taxon>Bacteria</taxon>
        <taxon>Pseudomonadati</taxon>
        <taxon>Pseudomonadota</taxon>
        <taxon>Alphaproteobacteria</taxon>
        <taxon>Hyphomicrobiales</taxon>
        <taxon>Amorphaceae</taxon>
        <taxon>Acuticoccus</taxon>
    </lineage>
</organism>
<evidence type="ECO:0000313" key="3">
    <source>
        <dbReference type="Proteomes" id="UP000249590"/>
    </source>
</evidence>
<comment type="caution">
    <text evidence="2">The sequence shown here is derived from an EMBL/GenBank/DDBJ whole genome shotgun (WGS) entry which is preliminary data.</text>
</comment>
<reference evidence="2 3" key="1">
    <citation type="submission" date="2018-05" db="EMBL/GenBank/DDBJ databases">
        <title>Acuticoccus sediminis sp. nov., isolated from deep-sea sediment of Indian Ocean.</title>
        <authorList>
            <person name="Liu X."/>
            <person name="Lai Q."/>
            <person name="Du Y."/>
            <person name="Sun F."/>
            <person name="Zhang X."/>
            <person name="Wang S."/>
            <person name="Shao Z."/>
        </authorList>
    </citation>
    <scope>NUCLEOTIDE SEQUENCE [LARGE SCALE GENOMIC DNA]</scope>
    <source>
        <strain evidence="2 3">PTG4-2</strain>
    </source>
</reference>
<dbReference type="EMBL" id="QHHQ01000001">
    <property type="protein sequence ID" value="RAI03466.1"/>
    <property type="molecule type" value="Genomic_DNA"/>
</dbReference>
<accession>A0A8B2P002</accession>
<dbReference type="InterPro" id="IPR002931">
    <property type="entry name" value="Transglutaminase-like"/>
</dbReference>
<sequence length="303" mass="33653">MYIRFGFEIALNCKTPTTLILGLSPHSTHSDRIIGSDRLEVEPELAMDDILDPFGNRLIRLRAPTGRLTLNSDCVVEVEGEPDPFNWNAQQREVADLPPETLPFLMASRYCESDILRDDAWRLFGGTPMGWARVQAICNFVHNHLTFGYGFGRPTKTAADAFKERTGVCRDFAHLTTALCRAMSIPARYASGYLGDIGVPPSGPGDFSAWTEVYVGDRWYTFDARHNIPRIGRILMVRGRDAADGAMMTTFGAYDLELFKVWTEEVQGRGDDDLKALLSRHPDAEALTLKPVESALPAQVGIG</sequence>
<gene>
    <name evidence="2" type="ORF">DLJ53_02875</name>
</gene>
<dbReference type="PANTHER" id="PTHR33490">
    <property type="entry name" value="BLR5614 PROTEIN-RELATED"/>
    <property type="match status" value="1"/>
</dbReference>
<dbReference type="Pfam" id="PF01841">
    <property type="entry name" value="Transglut_core"/>
    <property type="match status" value="1"/>
</dbReference>
<dbReference type="Proteomes" id="UP000249590">
    <property type="component" value="Unassembled WGS sequence"/>
</dbReference>
<dbReference type="SUPFAM" id="SSF54001">
    <property type="entry name" value="Cysteine proteinases"/>
    <property type="match status" value="1"/>
</dbReference>
<dbReference type="RefSeq" id="WP_111342178.1">
    <property type="nucleotide sequence ID" value="NZ_QHHQ01000001.1"/>
</dbReference>
<dbReference type="AlphaFoldDB" id="A0A8B2P002"/>
<dbReference type="Gene3D" id="3.10.620.30">
    <property type="match status" value="1"/>
</dbReference>
<feature type="domain" description="Transglutaminase-like" evidence="1">
    <location>
        <begin position="161"/>
        <end position="226"/>
    </location>
</feature>
<proteinExistence type="predicted"/>